<dbReference type="EMBL" id="RBNI01005471">
    <property type="protein sequence ID" value="RUP46671.1"/>
    <property type="molecule type" value="Genomic_DNA"/>
</dbReference>
<evidence type="ECO:0000313" key="3">
    <source>
        <dbReference type="Proteomes" id="UP000268093"/>
    </source>
</evidence>
<dbReference type="OrthoDB" id="10676860at2759"/>
<gene>
    <name evidence="2" type="ORF">BC936DRAFT_146667</name>
</gene>
<evidence type="ECO:0008006" key="4">
    <source>
        <dbReference type="Google" id="ProtNLM"/>
    </source>
</evidence>
<evidence type="ECO:0000313" key="2">
    <source>
        <dbReference type="EMBL" id="RUP46671.1"/>
    </source>
</evidence>
<proteinExistence type="predicted"/>
<accession>A0A433D7S1</accession>
<protein>
    <recommendedName>
        <fullName evidence="4">Protein transport protein SEC23</fullName>
    </recommendedName>
</protein>
<keyword evidence="3" id="KW-1185">Reference proteome</keyword>
<sequence length="162" mass="17815">MPTPSAVTNLLLLLLLLAFALLTQPYVVHALPPGQPSTQDAFCPPPSSKTVPSPHRTCLNYICSRAQSCRLNPRRWYCVYCGVQPAFPKPPVERYLIEATTRTRVVSAVKTNVPSIVLTPDPVVSRTFELVQMVGGKKPKALERNVEPQSGQQMDVPVIPGR</sequence>
<dbReference type="Proteomes" id="UP000268093">
    <property type="component" value="Unassembled WGS sequence"/>
</dbReference>
<organism evidence="2 3">
    <name type="scientific">Jimgerdemannia flammicorona</name>
    <dbReference type="NCBI Taxonomy" id="994334"/>
    <lineage>
        <taxon>Eukaryota</taxon>
        <taxon>Fungi</taxon>
        <taxon>Fungi incertae sedis</taxon>
        <taxon>Mucoromycota</taxon>
        <taxon>Mucoromycotina</taxon>
        <taxon>Endogonomycetes</taxon>
        <taxon>Endogonales</taxon>
        <taxon>Endogonaceae</taxon>
        <taxon>Jimgerdemannia</taxon>
    </lineage>
</organism>
<comment type="caution">
    <text evidence="2">The sequence shown here is derived from an EMBL/GenBank/DDBJ whole genome shotgun (WGS) entry which is preliminary data.</text>
</comment>
<keyword evidence="1" id="KW-0732">Signal</keyword>
<feature type="chain" id="PRO_5019189964" description="Protein transport protein SEC23" evidence="1">
    <location>
        <begin position="31"/>
        <end position="162"/>
    </location>
</feature>
<dbReference type="AlphaFoldDB" id="A0A433D7S1"/>
<reference evidence="2 3" key="1">
    <citation type="journal article" date="2018" name="New Phytol.">
        <title>Phylogenomics of Endogonaceae and evolution of mycorrhizas within Mucoromycota.</title>
        <authorList>
            <person name="Chang Y."/>
            <person name="Desiro A."/>
            <person name="Na H."/>
            <person name="Sandor L."/>
            <person name="Lipzen A."/>
            <person name="Clum A."/>
            <person name="Barry K."/>
            <person name="Grigoriev I.V."/>
            <person name="Martin F.M."/>
            <person name="Stajich J.E."/>
            <person name="Smith M.E."/>
            <person name="Bonito G."/>
            <person name="Spatafora J.W."/>
        </authorList>
    </citation>
    <scope>NUCLEOTIDE SEQUENCE [LARGE SCALE GENOMIC DNA]</scope>
    <source>
        <strain evidence="2 3">GMNB39</strain>
    </source>
</reference>
<name>A0A433D7S1_9FUNG</name>
<feature type="signal peptide" evidence="1">
    <location>
        <begin position="1"/>
        <end position="30"/>
    </location>
</feature>
<evidence type="ECO:0000256" key="1">
    <source>
        <dbReference type="SAM" id="SignalP"/>
    </source>
</evidence>